<comment type="caution">
    <text evidence="3">The sequence shown here is derived from an EMBL/GenBank/DDBJ whole genome shotgun (WGS) entry which is preliminary data.</text>
</comment>
<keyword evidence="4" id="KW-1185">Reference proteome</keyword>
<dbReference type="Gene3D" id="2.160.20.80">
    <property type="entry name" value="E3 ubiquitin-protein ligase SopA"/>
    <property type="match status" value="3"/>
</dbReference>
<name>A0A244CRE0_PSEDV</name>
<sequence>MKIIKSLQASLLNKTFQYNHKHFFVLSSLWGFRLDSGEAVLEQDLWQAIGESLGKNTLLDQAMPKDQAEYLVFGSAQSLQERPTGQLDVVVEFAGLKKHLVVYGDRYWKGAGAFSYPSEPTPFTTMPIDYQHAFGGETEHYNTEGLGCAEIEKNNICLHWLANIEHANHPVTSKANDYQPASFLPLDQSWPMQQALCGTYDDEYLQNHMPGLAPDIDWRFFNVAAQDQRFDGYLYGDEPFAISGMHHQKGLLKGVLPKVKSRGFIVRKPHEKIEAIELIDQYSPPDITQFEELEFKLDTVLFFPNDNLGVVIHRGSTQVSHPQGQDIEGLLLAHQGLTEKDKPQQFYFDDYCNRTNPALSYKYLLDSRSLLPINIQCGFQAFQENIPNEASLADNMSTFAGGQKDAAELKAAQAIEQQEQELRQLGKNDEAEQLKNATGAKKNSQPLPEEAVKLAAIADKILPGAKDGKITAQNIDLTSLNMDAMEDMNNAMVDMAKQKKQAAIDELTQQIARLKKEAAFVPGIQSSIAQLENILEELTLPPVLPRVNKQDIANIRASIQQADQPMAEILANPQTAVIGLSDEQKDKLSTLQDKVNSPDIDNKLSDAFDFIKDSYLTGAHFINRARSPHPQQEHKKVHSLVNALNEQLPLTDYDYAFCTIKGLSFKQISLVAAYFEFSNLESLVFEQTDLRFVNFANSKLKHSFFTACLMTSVNLGAGVYDSCHFKQIQFDEVTFAKSVFRQCTFTECTFSERQDAWLETQLIGCRFVHCTLKKQQFIELNSPECEFIECDLTESNFIKPILSHSMFKQCCLDSVNVVMGQLDNVSFTQSMLTNTRFVGGCQMQHCNFNGATVHGSNLRECDLTATTFVQSDVSSSDFGGSLLNHADFHHSVAKQSQFCETKLRQCNFTKADLFEANLMNADLRDSRFNNANMYNVNFLNATVAKTDFGGANLEKTLFENWRPIFE</sequence>
<evidence type="ECO:0000313" key="4">
    <source>
        <dbReference type="Proteomes" id="UP000194841"/>
    </source>
</evidence>
<dbReference type="Pfam" id="PF00805">
    <property type="entry name" value="Pentapeptide"/>
    <property type="match status" value="2"/>
</dbReference>
<dbReference type="AlphaFoldDB" id="A0A244CRE0"/>
<accession>A0A244CRE0</accession>
<evidence type="ECO:0000313" key="3">
    <source>
        <dbReference type="EMBL" id="OUL58190.1"/>
    </source>
</evidence>
<evidence type="ECO:0000259" key="2">
    <source>
        <dbReference type="Pfam" id="PF09937"/>
    </source>
</evidence>
<gene>
    <name evidence="3" type="ORF">B1199_07500</name>
</gene>
<feature type="domain" description="DUF2169" evidence="2">
    <location>
        <begin position="31"/>
        <end position="314"/>
    </location>
</feature>
<dbReference type="EMBL" id="MWPV01000002">
    <property type="protein sequence ID" value="OUL58190.1"/>
    <property type="molecule type" value="Genomic_DNA"/>
</dbReference>
<evidence type="ECO:0000256" key="1">
    <source>
        <dbReference type="SAM" id="Coils"/>
    </source>
</evidence>
<dbReference type="InterPro" id="IPR001646">
    <property type="entry name" value="5peptide_repeat"/>
</dbReference>
<reference evidence="3 4" key="1">
    <citation type="submission" date="2017-02" db="EMBL/GenBank/DDBJ databases">
        <title>Pseudoalteromonas ulvae TC14 Genome.</title>
        <authorList>
            <person name="Molmeret M."/>
        </authorList>
    </citation>
    <scope>NUCLEOTIDE SEQUENCE [LARGE SCALE GENOMIC DNA]</scope>
    <source>
        <strain evidence="3">TC14</strain>
    </source>
</reference>
<dbReference type="PANTHER" id="PTHR42999:SF1">
    <property type="entry name" value="PENTAPEPTIDE REPEAT-CONTAINING PROTEIN"/>
    <property type="match status" value="1"/>
</dbReference>
<proteinExistence type="predicted"/>
<dbReference type="PANTHER" id="PTHR42999">
    <property type="entry name" value="ANTIBIOTIC RESISTANCE PROTEIN MCBG"/>
    <property type="match status" value="1"/>
</dbReference>
<dbReference type="Pfam" id="PF13599">
    <property type="entry name" value="Pentapeptide_4"/>
    <property type="match status" value="1"/>
</dbReference>
<feature type="coiled-coil region" evidence="1">
    <location>
        <begin position="404"/>
        <end position="435"/>
    </location>
</feature>
<protein>
    <recommendedName>
        <fullName evidence="2">DUF2169 domain-containing protein</fullName>
    </recommendedName>
</protein>
<dbReference type="InterPro" id="IPR052949">
    <property type="entry name" value="PA_immunity-related"/>
</dbReference>
<dbReference type="SUPFAM" id="SSF141571">
    <property type="entry name" value="Pentapeptide repeat-like"/>
    <property type="match status" value="3"/>
</dbReference>
<dbReference type="OrthoDB" id="5290767at2"/>
<organism evidence="3 4">
    <name type="scientific">Pseudoalteromonas ulvae</name>
    <dbReference type="NCBI Taxonomy" id="107327"/>
    <lineage>
        <taxon>Bacteria</taxon>
        <taxon>Pseudomonadati</taxon>
        <taxon>Pseudomonadota</taxon>
        <taxon>Gammaproteobacteria</taxon>
        <taxon>Alteromonadales</taxon>
        <taxon>Pseudoalteromonadaceae</taxon>
        <taxon>Pseudoalteromonas</taxon>
    </lineage>
</organism>
<dbReference type="RefSeq" id="WP_086743498.1">
    <property type="nucleotide sequence ID" value="NZ_MWPV01000002.1"/>
</dbReference>
<dbReference type="Proteomes" id="UP000194841">
    <property type="component" value="Unassembled WGS sequence"/>
</dbReference>
<dbReference type="InterPro" id="IPR018683">
    <property type="entry name" value="DUF2169"/>
</dbReference>
<keyword evidence="1" id="KW-0175">Coiled coil</keyword>
<dbReference type="Pfam" id="PF09937">
    <property type="entry name" value="DUF2169"/>
    <property type="match status" value="1"/>
</dbReference>